<feature type="transmembrane region" description="Helical" evidence="5">
    <location>
        <begin position="262"/>
        <end position="284"/>
    </location>
</feature>
<feature type="transmembrane region" description="Helical" evidence="5">
    <location>
        <begin position="392"/>
        <end position="413"/>
    </location>
</feature>
<feature type="transmembrane region" description="Helical" evidence="5">
    <location>
        <begin position="80"/>
        <end position="101"/>
    </location>
</feature>
<feature type="transmembrane region" description="Helical" evidence="5">
    <location>
        <begin position="189"/>
        <end position="208"/>
    </location>
</feature>
<dbReference type="CDD" id="cd17321">
    <property type="entry name" value="MFS_MMR_MDR_like"/>
    <property type="match status" value="1"/>
</dbReference>
<evidence type="ECO:0000256" key="1">
    <source>
        <dbReference type="ARBA" id="ARBA00004651"/>
    </source>
</evidence>
<feature type="domain" description="Major facilitator superfamily (MFS) profile" evidence="6">
    <location>
        <begin position="1"/>
        <end position="452"/>
    </location>
</feature>
<protein>
    <submittedName>
        <fullName evidence="7">MFS transporter</fullName>
    </submittedName>
</protein>
<organism evidence="7 8">
    <name type="scientific">Cellulomonas hominis</name>
    <dbReference type="NCBI Taxonomy" id="156981"/>
    <lineage>
        <taxon>Bacteria</taxon>
        <taxon>Bacillati</taxon>
        <taxon>Actinomycetota</taxon>
        <taxon>Actinomycetes</taxon>
        <taxon>Micrococcales</taxon>
        <taxon>Cellulomonadaceae</taxon>
        <taxon>Cellulomonas</taxon>
    </lineage>
</organism>
<sequence length="462" mass="47231">MLDVSIVNVALPSIERSLHAGASQLQLIVAGYTLAFGLVLVPAGRLGDARGRRGLFLIGLTGFALTSLGAGLAPSDELLAVARLLQGMSAGLLNPQVVGTIQQLFSGYERGKAFGYFGATIGVSTALGPLLGGLIIQAFGAEEGWRWVFFVNVPVIAVVLPFAVRFLPRGTVGAPSGTLGPRGRPRLDGVGLAGVALTAAAVMVPFVTTTGEGGDDPARWWWLAVAAVLAVATVLWERRYQRRTGAAVLDPRVLGEPAFRNGVLLGIAYFGGFTSVFLVATLYLQQVAGFTPLQAGLVNMPFAIASAVSAQRSGRLVASRGRALVVIGLVLVVVGLIGTDLAIRLVDPPAVGFVMAATQMVAGAGSGLVIAPNQTLTLARVPVERAGVAGSMLQVGQRVGSALGVAVALSTYYSALASGVDGSAAAGRALLLTVSLVAVALVVGVLDLRARRRDAATAPADA</sequence>
<feature type="transmembrane region" description="Helical" evidence="5">
    <location>
        <begin position="220"/>
        <end position="236"/>
    </location>
</feature>
<dbReference type="EMBL" id="SZYE01000004">
    <property type="protein sequence ID" value="TKR27237.1"/>
    <property type="molecule type" value="Genomic_DNA"/>
</dbReference>
<feature type="transmembrane region" description="Helical" evidence="5">
    <location>
        <begin position="145"/>
        <end position="168"/>
    </location>
</feature>
<comment type="subcellular location">
    <subcellularLocation>
        <location evidence="1">Cell membrane</location>
        <topology evidence="1">Multi-pass membrane protein</topology>
    </subcellularLocation>
</comment>
<dbReference type="OrthoDB" id="7375466at2"/>
<evidence type="ECO:0000256" key="2">
    <source>
        <dbReference type="ARBA" id="ARBA00022692"/>
    </source>
</evidence>
<gene>
    <name evidence="7" type="ORF">FA014_01200</name>
</gene>
<dbReference type="PANTHER" id="PTHR42718:SF39">
    <property type="entry name" value="ACTINORHODIN TRANSPORTER-RELATED"/>
    <property type="match status" value="1"/>
</dbReference>
<name>A0A7Z8K229_9CELL</name>
<evidence type="ECO:0000256" key="3">
    <source>
        <dbReference type="ARBA" id="ARBA00022989"/>
    </source>
</evidence>
<comment type="caution">
    <text evidence="7">The sequence shown here is derived from an EMBL/GenBank/DDBJ whole genome shotgun (WGS) entry which is preliminary data.</text>
</comment>
<dbReference type="Pfam" id="PF07690">
    <property type="entry name" value="MFS_1"/>
    <property type="match status" value="1"/>
</dbReference>
<keyword evidence="3 5" id="KW-1133">Transmembrane helix</keyword>
<feature type="transmembrane region" description="Helical" evidence="5">
    <location>
        <begin position="322"/>
        <end position="343"/>
    </location>
</feature>
<evidence type="ECO:0000256" key="5">
    <source>
        <dbReference type="SAM" id="Phobius"/>
    </source>
</evidence>
<dbReference type="PANTHER" id="PTHR42718">
    <property type="entry name" value="MAJOR FACILITATOR SUPERFAMILY MULTIDRUG TRANSPORTER MFSC"/>
    <property type="match status" value="1"/>
</dbReference>
<proteinExistence type="predicted"/>
<dbReference type="PROSITE" id="PS50850">
    <property type="entry name" value="MFS"/>
    <property type="match status" value="1"/>
</dbReference>
<dbReference type="Gene3D" id="1.20.1250.20">
    <property type="entry name" value="MFS general substrate transporter like domains"/>
    <property type="match status" value="1"/>
</dbReference>
<feature type="transmembrane region" description="Helical" evidence="5">
    <location>
        <begin position="113"/>
        <end position="139"/>
    </location>
</feature>
<feature type="transmembrane region" description="Helical" evidence="5">
    <location>
        <begin position="425"/>
        <end position="446"/>
    </location>
</feature>
<feature type="transmembrane region" description="Helical" evidence="5">
    <location>
        <begin position="25"/>
        <end position="43"/>
    </location>
</feature>
<dbReference type="GO" id="GO:0005886">
    <property type="term" value="C:plasma membrane"/>
    <property type="evidence" value="ECO:0007669"/>
    <property type="project" value="UniProtKB-SubCell"/>
</dbReference>
<dbReference type="InterPro" id="IPR036259">
    <property type="entry name" value="MFS_trans_sf"/>
</dbReference>
<evidence type="ECO:0000313" key="8">
    <source>
        <dbReference type="Proteomes" id="UP000308121"/>
    </source>
</evidence>
<evidence type="ECO:0000313" key="7">
    <source>
        <dbReference type="EMBL" id="TKR27237.1"/>
    </source>
</evidence>
<dbReference type="AlphaFoldDB" id="A0A7Z8K229"/>
<keyword evidence="2 5" id="KW-0812">Transmembrane</keyword>
<dbReference type="InterPro" id="IPR011701">
    <property type="entry name" value="MFS"/>
</dbReference>
<keyword evidence="4 5" id="KW-0472">Membrane</keyword>
<dbReference type="Gene3D" id="1.20.1720.10">
    <property type="entry name" value="Multidrug resistance protein D"/>
    <property type="match status" value="1"/>
</dbReference>
<dbReference type="PRINTS" id="PR01036">
    <property type="entry name" value="TCRTETB"/>
</dbReference>
<dbReference type="SUPFAM" id="SSF103473">
    <property type="entry name" value="MFS general substrate transporter"/>
    <property type="match status" value="1"/>
</dbReference>
<dbReference type="GO" id="GO:0022857">
    <property type="term" value="F:transmembrane transporter activity"/>
    <property type="evidence" value="ECO:0007669"/>
    <property type="project" value="InterPro"/>
</dbReference>
<feature type="transmembrane region" description="Helical" evidence="5">
    <location>
        <begin position="349"/>
        <end position="371"/>
    </location>
</feature>
<dbReference type="InterPro" id="IPR020846">
    <property type="entry name" value="MFS_dom"/>
</dbReference>
<accession>A0A7Z8K229</accession>
<evidence type="ECO:0000256" key="4">
    <source>
        <dbReference type="ARBA" id="ARBA00023136"/>
    </source>
</evidence>
<feature type="transmembrane region" description="Helical" evidence="5">
    <location>
        <begin position="55"/>
        <end position="74"/>
    </location>
</feature>
<evidence type="ECO:0000259" key="6">
    <source>
        <dbReference type="PROSITE" id="PS50850"/>
    </source>
</evidence>
<reference evidence="7 8" key="1">
    <citation type="submission" date="2019-05" db="EMBL/GenBank/DDBJ databases">
        <title>Genome sequence of Cellulomonas hominis strain CS1.</title>
        <authorList>
            <person name="Belmont J."/>
            <person name="Maclea K.S."/>
        </authorList>
    </citation>
    <scope>NUCLEOTIDE SEQUENCE [LARGE SCALE GENOMIC DNA]</scope>
    <source>
        <strain evidence="7 8">CS1</strain>
    </source>
</reference>
<feature type="transmembrane region" description="Helical" evidence="5">
    <location>
        <begin position="290"/>
        <end position="310"/>
    </location>
</feature>
<dbReference type="Proteomes" id="UP000308121">
    <property type="component" value="Unassembled WGS sequence"/>
</dbReference>